<evidence type="ECO:0000313" key="8">
    <source>
        <dbReference type="EMBL" id="KAJ1970223.1"/>
    </source>
</evidence>
<dbReference type="SMART" id="SM00702">
    <property type="entry name" value="P4Hc"/>
    <property type="match status" value="1"/>
</dbReference>
<evidence type="ECO:0000256" key="2">
    <source>
        <dbReference type="ARBA" id="ARBA00022723"/>
    </source>
</evidence>
<dbReference type="EMBL" id="JANBPY010000002">
    <property type="protein sequence ID" value="KAJ1970223.1"/>
    <property type="molecule type" value="Genomic_DNA"/>
</dbReference>
<dbReference type="PANTHER" id="PTHR10869:SF236">
    <property type="entry name" value="PROLYL 4-HYDROXYLASE ALPHA SUBUNIT DOMAIN-CONTAINING PROTEIN"/>
    <property type="match status" value="1"/>
</dbReference>
<dbReference type="GO" id="GO:0005783">
    <property type="term" value="C:endoplasmic reticulum"/>
    <property type="evidence" value="ECO:0007669"/>
    <property type="project" value="TreeGrafter"/>
</dbReference>
<dbReference type="Proteomes" id="UP001150925">
    <property type="component" value="Unassembled WGS sequence"/>
</dbReference>
<dbReference type="GO" id="GO:0005506">
    <property type="term" value="F:iron ion binding"/>
    <property type="evidence" value="ECO:0007669"/>
    <property type="project" value="InterPro"/>
</dbReference>
<evidence type="ECO:0000256" key="3">
    <source>
        <dbReference type="ARBA" id="ARBA00022964"/>
    </source>
</evidence>
<keyword evidence="2" id="KW-0479">Metal-binding</keyword>
<dbReference type="GO" id="GO:0031418">
    <property type="term" value="F:L-ascorbic acid binding"/>
    <property type="evidence" value="ECO:0007669"/>
    <property type="project" value="InterPro"/>
</dbReference>
<accession>A0A9W8E6F6</accession>
<keyword evidence="3" id="KW-0223">Dioxygenase</keyword>
<dbReference type="OrthoDB" id="69177at2759"/>
<dbReference type="InterPro" id="IPR044862">
    <property type="entry name" value="Pro_4_hyd_alph_FE2OG_OXY"/>
</dbReference>
<evidence type="ECO:0000256" key="1">
    <source>
        <dbReference type="ARBA" id="ARBA00001961"/>
    </source>
</evidence>
<comment type="caution">
    <text evidence="8">The sequence shown here is derived from an EMBL/GenBank/DDBJ whole genome shotgun (WGS) entry which is preliminary data.</text>
</comment>
<evidence type="ECO:0000256" key="4">
    <source>
        <dbReference type="ARBA" id="ARBA00023002"/>
    </source>
</evidence>
<comment type="cofactor">
    <cofactor evidence="1">
        <name>L-ascorbate</name>
        <dbReference type="ChEBI" id="CHEBI:38290"/>
    </cofactor>
</comment>
<reference evidence="8" key="1">
    <citation type="submission" date="2022-07" db="EMBL/GenBank/DDBJ databases">
        <title>Phylogenomic reconstructions and comparative analyses of Kickxellomycotina fungi.</title>
        <authorList>
            <person name="Reynolds N.K."/>
            <person name="Stajich J.E."/>
            <person name="Barry K."/>
            <person name="Grigoriev I.V."/>
            <person name="Crous P."/>
            <person name="Smith M.E."/>
        </authorList>
    </citation>
    <scope>NUCLEOTIDE SEQUENCE</scope>
    <source>
        <strain evidence="8">RSA 1196</strain>
    </source>
</reference>
<dbReference type="AlphaFoldDB" id="A0A9W8E6F6"/>
<dbReference type="InterPro" id="IPR006620">
    <property type="entry name" value="Pro_4_hyd_alph"/>
</dbReference>
<keyword evidence="9" id="KW-1185">Reference proteome</keyword>
<dbReference type="PROSITE" id="PS51471">
    <property type="entry name" value="FE2OG_OXY"/>
    <property type="match status" value="1"/>
</dbReference>
<keyword evidence="4" id="KW-0560">Oxidoreductase</keyword>
<protein>
    <recommendedName>
        <fullName evidence="7">Fe2OG dioxygenase domain-containing protein</fullName>
    </recommendedName>
</protein>
<evidence type="ECO:0000256" key="6">
    <source>
        <dbReference type="SAM" id="MobiDB-lite"/>
    </source>
</evidence>
<dbReference type="Pfam" id="PF13640">
    <property type="entry name" value="2OG-FeII_Oxy_3"/>
    <property type="match status" value="1"/>
</dbReference>
<keyword evidence="5" id="KW-0408">Iron</keyword>
<evidence type="ECO:0000313" key="9">
    <source>
        <dbReference type="Proteomes" id="UP001150925"/>
    </source>
</evidence>
<dbReference type="InterPro" id="IPR045054">
    <property type="entry name" value="P4HA-like"/>
</dbReference>
<feature type="domain" description="Fe2OG dioxygenase" evidence="7">
    <location>
        <begin position="135"/>
        <end position="250"/>
    </location>
</feature>
<dbReference type="InterPro" id="IPR005123">
    <property type="entry name" value="Oxoglu/Fe-dep_dioxygenase_dom"/>
</dbReference>
<proteinExistence type="predicted"/>
<dbReference type="GO" id="GO:0004656">
    <property type="term" value="F:procollagen-proline 4-dioxygenase activity"/>
    <property type="evidence" value="ECO:0007669"/>
    <property type="project" value="TreeGrafter"/>
</dbReference>
<evidence type="ECO:0000259" key="7">
    <source>
        <dbReference type="PROSITE" id="PS51471"/>
    </source>
</evidence>
<sequence>MAKRKPQPKKDNQRLPSIPSTVEWPRVQTKKGLTLTELVTDHVYTISNLFSSSECLQWIALAEHQLGFPSVPRQIVPKRGEAFRNNARISILDPNAADQLWHSSGLAQLIQSEWSRGKSLARLPSAVTRGKQPVGLNGQLRLYRYDPGQRFGKHYDDTVIDTLGRQSEFTLLIYLNDAGTDPLNVLGKKSHTSSAGGETVFHIPQTSQPLSITPRGGLALLHRHGANCLLHEANPVHGGVKYILRSDIVFS</sequence>
<feature type="region of interest" description="Disordered" evidence="6">
    <location>
        <begin position="1"/>
        <end position="21"/>
    </location>
</feature>
<dbReference type="PANTHER" id="PTHR10869">
    <property type="entry name" value="PROLYL 4-HYDROXYLASE ALPHA SUBUNIT"/>
    <property type="match status" value="1"/>
</dbReference>
<organism evidence="8 9">
    <name type="scientific">Dispira parvispora</name>
    <dbReference type="NCBI Taxonomy" id="1520584"/>
    <lineage>
        <taxon>Eukaryota</taxon>
        <taxon>Fungi</taxon>
        <taxon>Fungi incertae sedis</taxon>
        <taxon>Zoopagomycota</taxon>
        <taxon>Kickxellomycotina</taxon>
        <taxon>Dimargaritomycetes</taxon>
        <taxon>Dimargaritales</taxon>
        <taxon>Dimargaritaceae</taxon>
        <taxon>Dispira</taxon>
    </lineage>
</organism>
<evidence type="ECO:0000256" key="5">
    <source>
        <dbReference type="ARBA" id="ARBA00023004"/>
    </source>
</evidence>
<gene>
    <name evidence="8" type="ORF">IWQ62_000050</name>
</gene>
<dbReference type="Gene3D" id="2.60.120.620">
    <property type="entry name" value="q2cbj1_9rhob like domain"/>
    <property type="match status" value="1"/>
</dbReference>
<name>A0A9W8E6F6_9FUNG</name>